<dbReference type="InterPro" id="IPR050832">
    <property type="entry name" value="Bact_Acetyltransf"/>
</dbReference>
<dbReference type="EMBL" id="RHHN01000092">
    <property type="protein sequence ID" value="RNB47735.1"/>
    <property type="molecule type" value="Genomic_DNA"/>
</dbReference>
<dbReference type="GO" id="GO:0016747">
    <property type="term" value="F:acyltransferase activity, transferring groups other than amino-acyl groups"/>
    <property type="evidence" value="ECO:0007669"/>
    <property type="project" value="InterPro"/>
</dbReference>
<protein>
    <submittedName>
        <fullName evidence="4 5">Acetyltransferase</fullName>
    </submittedName>
</protein>
<evidence type="ECO:0000313" key="7">
    <source>
        <dbReference type="Proteomes" id="UP000317180"/>
    </source>
</evidence>
<gene>
    <name evidence="4" type="ORF">BAG01nite_47150</name>
    <name evidence="5" type="ORF">EB820_24310</name>
</gene>
<dbReference type="InterPro" id="IPR016181">
    <property type="entry name" value="Acyl_CoA_acyltransferase"/>
</dbReference>
<evidence type="ECO:0000313" key="6">
    <source>
        <dbReference type="Proteomes" id="UP000276178"/>
    </source>
</evidence>
<accession>A0A3M8AB62</accession>
<dbReference type="EMBL" id="BJOD01000083">
    <property type="protein sequence ID" value="GED28613.1"/>
    <property type="molecule type" value="Genomic_DNA"/>
</dbReference>
<dbReference type="AlphaFoldDB" id="A0A3M8AB62"/>
<keyword evidence="1 5" id="KW-0808">Transferase</keyword>
<evidence type="ECO:0000259" key="3">
    <source>
        <dbReference type="PROSITE" id="PS51186"/>
    </source>
</evidence>
<dbReference type="Pfam" id="PF00583">
    <property type="entry name" value="Acetyltransf_1"/>
    <property type="match status" value="2"/>
</dbReference>
<keyword evidence="2" id="KW-0012">Acyltransferase</keyword>
<keyword evidence="7" id="KW-1185">Reference proteome</keyword>
<dbReference type="SUPFAM" id="SSF55729">
    <property type="entry name" value="Acyl-CoA N-acyltransferases (Nat)"/>
    <property type="match status" value="2"/>
</dbReference>
<dbReference type="OrthoDB" id="2861902at2"/>
<dbReference type="PANTHER" id="PTHR43877">
    <property type="entry name" value="AMINOALKYLPHOSPHONATE N-ACETYLTRANSFERASE-RELATED-RELATED"/>
    <property type="match status" value="1"/>
</dbReference>
<dbReference type="CDD" id="cd04301">
    <property type="entry name" value="NAT_SF"/>
    <property type="match status" value="2"/>
</dbReference>
<organism evidence="5 6">
    <name type="scientific">Brevibacillus agri</name>
    <dbReference type="NCBI Taxonomy" id="51101"/>
    <lineage>
        <taxon>Bacteria</taxon>
        <taxon>Bacillati</taxon>
        <taxon>Bacillota</taxon>
        <taxon>Bacilli</taxon>
        <taxon>Bacillales</taxon>
        <taxon>Paenibacillaceae</taxon>
        <taxon>Brevibacillus</taxon>
    </lineage>
</organism>
<evidence type="ECO:0000313" key="5">
    <source>
        <dbReference type="EMBL" id="RNB47735.1"/>
    </source>
</evidence>
<reference evidence="4 7" key="2">
    <citation type="submission" date="2019-06" db="EMBL/GenBank/DDBJ databases">
        <title>Whole genome shotgun sequence of Brevibacillus agri NBRC 15538.</title>
        <authorList>
            <person name="Hosoyama A."/>
            <person name="Uohara A."/>
            <person name="Ohji S."/>
            <person name="Ichikawa N."/>
        </authorList>
    </citation>
    <scope>NUCLEOTIDE SEQUENCE [LARGE SCALE GENOMIC DNA]</scope>
    <source>
        <strain evidence="4 7">NBRC 15538</strain>
    </source>
</reference>
<reference evidence="5 6" key="1">
    <citation type="submission" date="2018-10" db="EMBL/GenBank/DDBJ databases">
        <title>Phylogenomics of Brevibacillus.</title>
        <authorList>
            <person name="Dunlap C."/>
        </authorList>
    </citation>
    <scope>NUCLEOTIDE SEQUENCE [LARGE SCALE GENOMIC DNA]</scope>
    <source>
        <strain evidence="5 6">NRRL NRS 1219</strain>
    </source>
</reference>
<comment type="caution">
    <text evidence="5">The sequence shown here is derived from an EMBL/GenBank/DDBJ whole genome shotgun (WGS) entry which is preliminary data.</text>
</comment>
<dbReference type="GeneID" id="82810204"/>
<feature type="domain" description="N-acetyltransferase" evidence="3">
    <location>
        <begin position="177"/>
        <end position="323"/>
    </location>
</feature>
<proteinExistence type="predicted"/>
<dbReference type="Proteomes" id="UP000317180">
    <property type="component" value="Unassembled WGS sequence"/>
</dbReference>
<evidence type="ECO:0000256" key="2">
    <source>
        <dbReference type="ARBA" id="ARBA00023315"/>
    </source>
</evidence>
<feature type="domain" description="N-acetyltransferase" evidence="3">
    <location>
        <begin position="1"/>
        <end position="165"/>
    </location>
</feature>
<dbReference type="PROSITE" id="PS51186">
    <property type="entry name" value="GNAT"/>
    <property type="match status" value="2"/>
</dbReference>
<evidence type="ECO:0000313" key="4">
    <source>
        <dbReference type="EMBL" id="GED28613.1"/>
    </source>
</evidence>
<evidence type="ECO:0000256" key="1">
    <source>
        <dbReference type="ARBA" id="ARBA00022679"/>
    </source>
</evidence>
<sequence length="323" mass="36777">MFYVPLDALYLDALCELWNRELGERFPMRPELLRQNSLEDRNVLQAGSWIAMDAVARRPVGFVVAKCWQEQLDVQLGKGVGWIQVLLVDRNDRGQGIGSELLARAERALRQRGVQKIWLGRDPYHYFPGIPVESPEVSAWFAARGYRLLEPLENDLLCRYSDQDDQKSVPLPQVADGRFRLLAADDKDAFLSFLHRCFPGRWEYEAIHYFQRGGTGREFVVLERQGEIVGFCRINDAKSPFIAQNVYWAPLFARELGGIGPLGIDPAHRGSGLGLALVQAGIAMLRQRGIQQIVIDWTALVDFYAKLGYSSWKQYAKYSKELV</sequence>
<dbReference type="Proteomes" id="UP000276178">
    <property type="component" value="Unassembled WGS sequence"/>
</dbReference>
<dbReference type="Gene3D" id="3.40.630.30">
    <property type="match status" value="2"/>
</dbReference>
<dbReference type="InterPro" id="IPR000182">
    <property type="entry name" value="GNAT_dom"/>
</dbReference>
<name>A0A3M8AB62_9BACL</name>
<dbReference type="RefSeq" id="WP_007784521.1">
    <property type="nucleotide sequence ID" value="NZ_BJOD01000083.1"/>
</dbReference>